<dbReference type="SUPFAM" id="SSF47203">
    <property type="entry name" value="Acyl-CoA dehydrogenase C-terminal domain-like"/>
    <property type="match status" value="1"/>
</dbReference>
<sequence length="390" mass="41576">MTKAIAIATELVPVLAQHAAKADAEAAFPHESVQALRASGLFGLLVPAEHGGMGGDLGDLVDVAALLASGCLSTAMIWAMHCQQVDAVVRHAGERLRAELLSRIAREGYYLASVTTEPAKGGHLLSAHSALLAEDENLLVRRSAPVVTGGEYADGFLITMRAGPDVPSNRVSLIHLDRAQVDAQVVRGWDAMGMRATRSVGMQLSGVAAGHQVIGPPGGFREVAIDSMIPAGHLAWSSCWLGAAREALDALVALIRSGQRPRGISTDSDLVRHRLARARIDLELSGAYLLHMRDEVLRRRLAGAPLNDRPLHIRLDTLKVACAELTFSAVDRLVQLGGAMIGYQRDAPVPLERHFRDLRSASLNYSNDRLLTAIGALTLLDGAGPLSWAP</sequence>
<dbReference type="Pfam" id="PF02771">
    <property type="entry name" value="Acyl-CoA_dh_N"/>
    <property type="match status" value="1"/>
</dbReference>
<dbReference type="PANTHER" id="PTHR43884">
    <property type="entry name" value="ACYL-COA DEHYDROGENASE"/>
    <property type="match status" value="1"/>
</dbReference>
<evidence type="ECO:0000259" key="3">
    <source>
        <dbReference type="Pfam" id="PF08028"/>
    </source>
</evidence>
<dbReference type="Gene3D" id="1.10.540.10">
    <property type="entry name" value="Acyl-CoA dehydrogenase/oxidase, N-terminal domain"/>
    <property type="match status" value="1"/>
</dbReference>
<comment type="caution">
    <text evidence="4">The sequence shown here is derived from an EMBL/GenBank/DDBJ whole genome shotgun (WGS) entry which is preliminary data.</text>
</comment>
<dbReference type="InterPro" id="IPR036250">
    <property type="entry name" value="AcylCo_DH-like_C"/>
</dbReference>
<dbReference type="Pfam" id="PF08028">
    <property type="entry name" value="Acyl-CoA_dh_2"/>
    <property type="match status" value="1"/>
</dbReference>
<dbReference type="EMBL" id="JADBEK010000001">
    <property type="protein sequence ID" value="MBE1582287.1"/>
    <property type="molecule type" value="Genomic_DNA"/>
</dbReference>
<evidence type="ECO:0000313" key="5">
    <source>
        <dbReference type="Proteomes" id="UP000633509"/>
    </source>
</evidence>
<dbReference type="PANTHER" id="PTHR43884:SF12">
    <property type="entry name" value="ISOVALERYL-COA DEHYDROGENASE, MITOCHONDRIAL-RELATED"/>
    <property type="match status" value="1"/>
</dbReference>
<accession>A0ABR9LNV4</accession>
<feature type="domain" description="Acyl-CoA dehydrogenase C-terminal" evidence="3">
    <location>
        <begin position="237"/>
        <end position="361"/>
    </location>
</feature>
<dbReference type="Gene3D" id="2.40.110.10">
    <property type="entry name" value="Butyryl-CoA Dehydrogenase, subunit A, domain 2"/>
    <property type="match status" value="1"/>
</dbReference>
<dbReference type="InterPro" id="IPR013786">
    <property type="entry name" value="AcylCoA_DH/ox_N"/>
</dbReference>
<keyword evidence="5" id="KW-1185">Reference proteome</keyword>
<name>A0ABR9LNV4_9ACTN</name>
<gene>
    <name evidence="4" type="ORF">H4W80_000545</name>
</gene>
<dbReference type="PIRSF" id="PIRSF016578">
    <property type="entry name" value="HsaA"/>
    <property type="match status" value="1"/>
</dbReference>
<reference evidence="4 5" key="1">
    <citation type="submission" date="2020-10" db="EMBL/GenBank/DDBJ databases">
        <title>Sequencing the genomes of 1000 actinobacteria strains.</title>
        <authorList>
            <person name="Klenk H.-P."/>
        </authorList>
    </citation>
    <scope>NUCLEOTIDE SEQUENCE [LARGE SCALE GENOMIC DNA]</scope>
    <source>
        <strain evidence="4 5">DSM 43173</strain>
    </source>
</reference>
<feature type="domain" description="Acyl-CoA dehydrogenase/oxidase N-terminal" evidence="2">
    <location>
        <begin position="15"/>
        <end position="106"/>
    </location>
</feature>
<dbReference type="Proteomes" id="UP000633509">
    <property type="component" value="Unassembled WGS sequence"/>
</dbReference>
<protein>
    <submittedName>
        <fullName evidence="4">Alkylation response protein AidB-like acyl-CoA dehydrogenase</fullName>
    </submittedName>
</protein>
<dbReference type="InterPro" id="IPR009100">
    <property type="entry name" value="AcylCoA_DH/oxidase_NM_dom_sf"/>
</dbReference>
<dbReference type="RefSeq" id="WP_192783590.1">
    <property type="nucleotide sequence ID" value="NZ_JADBEK010000001.1"/>
</dbReference>
<evidence type="ECO:0000313" key="4">
    <source>
        <dbReference type="EMBL" id="MBE1582287.1"/>
    </source>
</evidence>
<organism evidence="4 5">
    <name type="scientific">Nonomuraea angiospora</name>
    <dbReference type="NCBI Taxonomy" id="46172"/>
    <lineage>
        <taxon>Bacteria</taxon>
        <taxon>Bacillati</taxon>
        <taxon>Actinomycetota</taxon>
        <taxon>Actinomycetes</taxon>
        <taxon>Streptosporangiales</taxon>
        <taxon>Streptosporangiaceae</taxon>
        <taxon>Nonomuraea</taxon>
    </lineage>
</organism>
<dbReference type="InterPro" id="IPR046373">
    <property type="entry name" value="Acyl-CoA_Oxase/DH_mid-dom_sf"/>
</dbReference>
<keyword evidence="1" id="KW-0560">Oxidoreductase</keyword>
<evidence type="ECO:0000259" key="2">
    <source>
        <dbReference type="Pfam" id="PF02771"/>
    </source>
</evidence>
<dbReference type="InterPro" id="IPR037069">
    <property type="entry name" value="AcylCoA_DH/ox_N_sf"/>
</dbReference>
<dbReference type="Gene3D" id="1.20.140.10">
    <property type="entry name" value="Butyryl-CoA Dehydrogenase, subunit A, domain 3"/>
    <property type="match status" value="1"/>
</dbReference>
<evidence type="ECO:0000256" key="1">
    <source>
        <dbReference type="ARBA" id="ARBA00023002"/>
    </source>
</evidence>
<dbReference type="InterPro" id="IPR013107">
    <property type="entry name" value="Acyl-CoA_DH_C"/>
</dbReference>
<dbReference type="SUPFAM" id="SSF56645">
    <property type="entry name" value="Acyl-CoA dehydrogenase NM domain-like"/>
    <property type="match status" value="1"/>
</dbReference>
<proteinExistence type="predicted"/>